<reference evidence="1" key="1">
    <citation type="submission" date="2023-04" db="EMBL/GenBank/DDBJ databases">
        <title>Draft Genome sequencing of Naganishia species isolated from polar environments using Oxford Nanopore Technology.</title>
        <authorList>
            <person name="Leo P."/>
            <person name="Venkateswaran K."/>
        </authorList>
    </citation>
    <scope>NUCLEOTIDE SEQUENCE</scope>
    <source>
        <strain evidence="1">DBVPG 5303</strain>
    </source>
</reference>
<protein>
    <submittedName>
        <fullName evidence="1">Uncharacterized protein</fullName>
    </submittedName>
</protein>
<gene>
    <name evidence="1" type="ORF">QFC24_002599</name>
</gene>
<comment type="caution">
    <text evidence="1">The sequence shown here is derived from an EMBL/GenBank/DDBJ whole genome shotgun (WGS) entry which is preliminary data.</text>
</comment>
<sequence>MAATLIRQTIREESPLIIHAATEAASVSAASSSAAAVGSMAANAARTAAVASVEAASATTTSGLLGGVTAGAGRIGSEALAKEVGAVGGETSVLASHLAAVRQTATHLAPTGTTTTTTTTTTLLETTVTQPSLMATTPGKLPTTLTSRIAHQALSKSSTSSASSGSSTLARMDLNVAQTGETIKEAASNALQEGFEEQLDKAHKLVAQGSGGSSATTAAVGVGAAAV</sequence>
<evidence type="ECO:0000313" key="1">
    <source>
        <dbReference type="EMBL" id="KAJ9125815.1"/>
    </source>
</evidence>
<organism evidence="1 2">
    <name type="scientific">Naganishia onofrii</name>
    <dbReference type="NCBI Taxonomy" id="1851511"/>
    <lineage>
        <taxon>Eukaryota</taxon>
        <taxon>Fungi</taxon>
        <taxon>Dikarya</taxon>
        <taxon>Basidiomycota</taxon>
        <taxon>Agaricomycotina</taxon>
        <taxon>Tremellomycetes</taxon>
        <taxon>Filobasidiales</taxon>
        <taxon>Filobasidiaceae</taxon>
        <taxon>Naganishia</taxon>
    </lineage>
</organism>
<name>A0ACC2XP36_9TREE</name>
<dbReference type="Proteomes" id="UP001234202">
    <property type="component" value="Unassembled WGS sequence"/>
</dbReference>
<evidence type="ECO:0000313" key="2">
    <source>
        <dbReference type="Proteomes" id="UP001234202"/>
    </source>
</evidence>
<proteinExistence type="predicted"/>
<keyword evidence="2" id="KW-1185">Reference proteome</keyword>
<dbReference type="EMBL" id="JASBWV010000007">
    <property type="protein sequence ID" value="KAJ9125815.1"/>
    <property type="molecule type" value="Genomic_DNA"/>
</dbReference>
<accession>A0ACC2XP36</accession>